<feature type="compositionally biased region" description="Gly residues" evidence="1">
    <location>
        <begin position="67"/>
        <end position="77"/>
    </location>
</feature>
<gene>
    <name evidence="2" type="ORF">IFM12276_33660</name>
</gene>
<accession>A0ABM8CZ80</accession>
<feature type="region of interest" description="Disordered" evidence="1">
    <location>
        <begin position="41"/>
        <end position="89"/>
    </location>
</feature>
<evidence type="ECO:0000313" key="3">
    <source>
        <dbReference type="Proteomes" id="UP001317870"/>
    </source>
</evidence>
<keyword evidence="3" id="KW-1185">Reference proteome</keyword>
<name>A0ABM8CZ80_9NOCA</name>
<evidence type="ECO:0000313" key="2">
    <source>
        <dbReference type="EMBL" id="BDU00338.1"/>
    </source>
</evidence>
<reference evidence="2 3" key="1">
    <citation type="submission" date="2022-11" db="EMBL/GenBank/DDBJ databases">
        <title>Genome Sequencing of Nocardia sp. ON39_IFM12276 and assembly.</title>
        <authorList>
            <person name="Shimojima M."/>
            <person name="Toyokawa M."/>
            <person name="Uesaka K."/>
        </authorList>
    </citation>
    <scope>NUCLEOTIDE SEQUENCE [LARGE SCALE GENOMIC DNA]</scope>
    <source>
        <strain evidence="2 3">IFM 12276</strain>
    </source>
</reference>
<sequence>MPGLRAATLHPDGPSGKLHHYARDSGGTVVGVAAPQSSLYMRHPRSAPTPKQQPEGETRFTGAMGQPAGGGGGGAGSGMTMPNGRVIPG</sequence>
<proteinExistence type="predicted"/>
<protein>
    <submittedName>
        <fullName evidence="2">Uncharacterized protein</fullName>
    </submittedName>
</protein>
<organism evidence="2 3">
    <name type="scientific">Nocardia sputorum</name>
    <dbReference type="NCBI Taxonomy" id="2984338"/>
    <lineage>
        <taxon>Bacteria</taxon>
        <taxon>Bacillati</taxon>
        <taxon>Actinomycetota</taxon>
        <taxon>Actinomycetes</taxon>
        <taxon>Mycobacteriales</taxon>
        <taxon>Nocardiaceae</taxon>
        <taxon>Nocardia</taxon>
    </lineage>
</organism>
<feature type="compositionally biased region" description="Low complexity" evidence="1">
    <location>
        <begin position="78"/>
        <end position="89"/>
    </location>
</feature>
<dbReference type="Proteomes" id="UP001317870">
    <property type="component" value="Chromosome"/>
</dbReference>
<evidence type="ECO:0000256" key="1">
    <source>
        <dbReference type="SAM" id="MobiDB-lite"/>
    </source>
</evidence>
<dbReference type="EMBL" id="AP026978">
    <property type="protein sequence ID" value="BDU00338.1"/>
    <property type="molecule type" value="Genomic_DNA"/>
</dbReference>